<evidence type="ECO:0000313" key="11">
    <source>
        <dbReference type="EMBL" id="MBN8431557.1"/>
    </source>
</evidence>
<dbReference type="HAMAP" id="MF_00230">
    <property type="entry name" value="CobT"/>
    <property type="match status" value="1"/>
</dbReference>
<dbReference type="InterPro" id="IPR036087">
    <property type="entry name" value="Nict_dMeBzImd_PRibTrfase_sf"/>
</dbReference>
<dbReference type="PANTHER" id="PTHR43463:SF1">
    <property type="entry name" value="NICOTINATE-NUCLEOTIDE--DIMETHYLBENZIMIDAZOLE PHOSPHORIBOSYLTRANSFERASE"/>
    <property type="match status" value="1"/>
</dbReference>
<comment type="function">
    <text evidence="10">Catalyzes the synthesis of alpha-ribazole-5'-phosphate from nicotinate mononucleotide (NAMN) and 5,6-dimethylbenzimidazole (DMB).</text>
</comment>
<dbReference type="SUPFAM" id="SSF52733">
    <property type="entry name" value="Nicotinate mononucleotide:5,6-dimethylbenzimidazole phosphoribosyltransferase (CobT)"/>
    <property type="match status" value="1"/>
</dbReference>
<evidence type="ECO:0000256" key="8">
    <source>
        <dbReference type="ARBA" id="ARBA00030686"/>
    </source>
</evidence>
<dbReference type="Pfam" id="PF02277">
    <property type="entry name" value="DBI_PRT"/>
    <property type="match status" value="1"/>
</dbReference>
<evidence type="ECO:0000256" key="9">
    <source>
        <dbReference type="ARBA" id="ARBA00047340"/>
    </source>
</evidence>
<dbReference type="RefSeq" id="WP_207002355.1">
    <property type="nucleotide sequence ID" value="NZ_JAEKJR010000002.1"/>
</dbReference>
<dbReference type="CDD" id="cd02439">
    <property type="entry name" value="DMB-PRT_CobT"/>
    <property type="match status" value="1"/>
</dbReference>
<evidence type="ECO:0000256" key="7">
    <source>
        <dbReference type="ARBA" id="ARBA00022679"/>
    </source>
</evidence>
<evidence type="ECO:0000256" key="10">
    <source>
        <dbReference type="HAMAP-Rule" id="MF_00230"/>
    </source>
</evidence>
<evidence type="ECO:0000256" key="2">
    <source>
        <dbReference type="ARBA" id="ARBA00007110"/>
    </source>
</evidence>
<evidence type="ECO:0000256" key="6">
    <source>
        <dbReference type="ARBA" id="ARBA00022676"/>
    </source>
</evidence>
<name>A0ABS3E8C3_9GAMM</name>
<dbReference type="Gene3D" id="1.10.1610.10">
    <property type="match status" value="1"/>
</dbReference>
<proteinExistence type="inferred from homology"/>
<keyword evidence="6 10" id="KW-0328">Glycosyltransferase</keyword>
<dbReference type="InterPro" id="IPR023195">
    <property type="entry name" value="Nict_dMeBzImd_PRibTrfase_N"/>
</dbReference>
<dbReference type="NCBIfam" id="TIGR03160">
    <property type="entry name" value="cobT_DBIPRT"/>
    <property type="match status" value="1"/>
</dbReference>
<organism evidence="11 12">
    <name type="scientific">Microbulbifer salipaludis</name>
    <dbReference type="NCBI Taxonomy" id="187980"/>
    <lineage>
        <taxon>Bacteria</taxon>
        <taxon>Pseudomonadati</taxon>
        <taxon>Pseudomonadota</taxon>
        <taxon>Gammaproteobacteria</taxon>
        <taxon>Cellvibrionales</taxon>
        <taxon>Microbulbiferaceae</taxon>
        <taxon>Microbulbifer</taxon>
    </lineage>
</organism>
<sequence length="346" mass="36458">MSQELKWLHEPAPVPDEAARRAALARQAQLIKPPGALGRLETLAVDFAGYQGRAQPQLNHLAVRVFGADHGIAQRGTSRFPQAVTSVMLRMFCEGGAAINVLSREHDADFAAINLGCVVPAHHPDLIDEVIAPSTADFSRESAMTESQLQRALLAGQRQAVECDCFVGGDMGIGNTASAAAMFAALFTLDVADITGRGTGIDDAALKHKIELIESALELHREALHSPLEILRTLGGFEIAALTGAFIASAQRGTPVLVDGFMATAAAAIAVAVNPSVKAWLLFAHRSDESGHQLALECLGVKPLLSLNMRLGEGTGAVLAVSVIKQALALHNSMLTFSEAGIPVED</sequence>
<evidence type="ECO:0000256" key="4">
    <source>
        <dbReference type="ARBA" id="ARBA00015486"/>
    </source>
</evidence>
<dbReference type="InterPro" id="IPR003200">
    <property type="entry name" value="Nict_dMeBzImd_PRibTrfase"/>
</dbReference>
<dbReference type="EMBL" id="JAEKJR010000002">
    <property type="protein sequence ID" value="MBN8431557.1"/>
    <property type="molecule type" value="Genomic_DNA"/>
</dbReference>
<comment type="pathway">
    <text evidence="1 10">Nucleoside biosynthesis; alpha-ribazole biosynthesis; alpha-ribazole from 5,6-dimethylbenzimidazole: step 1/2.</text>
</comment>
<dbReference type="PANTHER" id="PTHR43463">
    <property type="entry name" value="NICOTINATE-NUCLEOTIDE--DIMETHYLBENZIMIDAZOLE PHOSPHORIBOSYLTRANSFERASE"/>
    <property type="match status" value="1"/>
</dbReference>
<evidence type="ECO:0000256" key="3">
    <source>
        <dbReference type="ARBA" id="ARBA00011991"/>
    </source>
</evidence>
<accession>A0ABS3E8C3</accession>
<dbReference type="Proteomes" id="UP000664293">
    <property type="component" value="Unassembled WGS sequence"/>
</dbReference>
<comment type="catalytic activity">
    <reaction evidence="9 10">
        <text>5,6-dimethylbenzimidazole + nicotinate beta-D-ribonucleotide = alpha-ribazole 5'-phosphate + nicotinate + H(+)</text>
        <dbReference type="Rhea" id="RHEA:11196"/>
        <dbReference type="ChEBI" id="CHEBI:15378"/>
        <dbReference type="ChEBI" id="CHEBI:15890"/>
        <dbReference type="ChEBI" id="CHEBI:32544"/>
        <dbReference type="ChEBI" id="CHEBI:57502"/>
        <dbReference type="ChEBI" id="CHEBI:57918"/>
        <dbReference type="EC" id="2.4.2.21"/>
    </reaction>
</comment>
<dbReference type="EC" id="2.4.2.21" evidence="3 10"/>
<protein>
    <recommendedName>
        <fullName evidence="4 10">Nicotinate-nucleotide--dimethylbenzimidazole phosphoribosyltransferase</fullName>
        <shortName evidence="10">NN:DBI PRT</shortName>
        <ecNumber evidence="3 10">2.4.2.21</ecNumber>
    </recommendedName>
    <alternativeName>
        <fullName evidence="8 10">N(1)-alpha-phosphoribosyltransferase</fullName>
    </alternativeName>
</protein>
<gene>
    <name evidence="10 11" type="primary">cobT</name>
    <name evidence="11" type="ORF">JF535_11900</name>
</gene>
<comment type="similarity">
    <text evidence="2 10">Belongs to the CobT family.</text>
</comment>
<dbReference type="Gene3D" id="3.40.50.10210">
    <property type="match status" value="1"/>
</dbReference>
<keyword evidence="7 10" id="KW-0808">Transferase</keyword>
<evidence type="ECO:0000256" key="5">
    <source>
        <dbReference type="ARBA" id="ARBA00022573"/>
    </source>
</evidence>
<keyword evidence="12" id="KW-1185">Reference proteome</keyword>
<keyword evidence="5 10" id="KW-0169">Cobalamin biosynthesis</keyword>
<evidence type="ECO:0000313" key="12">
    <source>
        <dbReference type="Proteomes" id="UP000664293"/>
    </source>
</evidence>
<evidence type="ECO:0000256" key="1">
    <source>
        <dbReference type="ARBA" id="ARBA00005049"/>
    </source>
</evidence>
<dbReference type="NCBIfam" id="NF000996">
    <property type="entry name" value="PRK00105.1"/>
    <property type="match status" value="1"/>
</dbReference>
<comment type="caution">
    <text evidence="11">The sequence shown here is derived from an EMBL/GenBank/DDBJ whole genome shotgun (WGS) entry which is preliminary data.</text>
</comment>
<dbReference type="GO" id="GO:0008939">
    <property type="term" value="F:nicotinate-nucleotide-dimethylbenzimidazole phosphoribosyltransferase activity"/>
    <property type="evidence" value="ECO:0007669"/>
    <property type="project" value="UniProtKB-EC"/>
</dbReference>
<reference evidence="11 12" key="1">
    <citation type="submission" date="2020-12" db="EMBL/GenBank/DDBJ databases">
        <title>Oil enriched cultivation method for isolating marine PHA-producing bacteria.</title>
        <authorList>
            <person name="Zheng W."/>
            <person name="Yu S."/>
            <person name="Huang Y."/>
        </authorList>
    </citation>
    <scope>NUCLEOTIDE SEQUENCE [LARGE SCALE GENOMIC DNA]</scope>
    <source>
        <strain evidence="11 12">SN0-2</strain>
    </source>
</reference>
<feature type="active site" description="Proton acceptor" evidence="10">
    <location>
        <position position="313"/>
    </location>
</feature>
<dbReference type="InterPro" id="IPR017846">
    <property type="entry name" value="Nict_dMeBzImd_PRibTrfase_bact"/>
</dbReference>